<feature type="transmembrane region" description="Helical" evidence="7">
    <location>
        <begin position="358"/>
        <end position="378"/>
    </location>
</feature>
<evidence type="ECO:0000313" key="9">
    <source>
        <dbReference type="Proteomes" id="UP001595892"/>
    </source>
</evidence>
<dbReference type="NCBIfam" id="TIGR00937">
    <property type="entry name" value="2A51"/>
    <property type="match status" value="1"/>
</dbReference>
<evidence type="ECO:0000256" key="3">
    <source>
        <dbReference type="ARBA" id="ARBA00022475"/>
    </source>
</evidence>
<keyword evidence="9" id="KW-1185">Reference proteome</keyword>
<evidence type="ECO:0000256" key="4">
    <source>
        <dbReference type="ARBA" id="ARBA00022692"/>
    </source>
</evidence>
<accession>A0ABV9NQX7</accession>
<keyword evidence="3" id="KW-1003">Cell membrane</keyword>
<dbReference type="RefSeq" id="WP_377005010.1">
    <property type="nucleotide sequence ID" value="NZ_JBHSGG010000033.1"/>
</dbReference>
<feature type="transmembrane region" description="Helical" evidence="7">
    <location>
        <begin position="332"/>
        <end position="352"/>
    </location>
</feature>
<protein>
    <submittedName>
        <fullName evidence="8">Chromate efflux transporter</fullName>
    </submittedName>
</protein>
<comment type="similarity">
    <text evidence="2">Belongs to the chromate ion transporter (CHR) (TC 2.A.51) family.</text>
</comment>
<dbReference type="PANTHER" id="PTHR33567">
    <property type="entry name" value="CHROMATE ION TRANSPORTER (EUROFUNG)"/>
    <property type="match status" value="1"/>
</dbReference>
<evidence type="ECO:0000256" key="1">
    <source>
        <dbReference type="ARBA" id="ARBA00004651"/>
    </source>
</evidence>
<dbReference type="InterPro" id="IPR003370">
    <property type="entry name" value="Chromate_transpt"/>
</dbReference>
<gene>
    <name evidence="8" type="primary">chrA</name>
    <name evidence="8" type="ORF">ACFO3Q_12275</name>
</gene>
<dbReference type="PIRSF" id="PIRSF004810">
    <property type="entry name" value="ChrA"/>
    <property type="match status" value="1"/>
</dbReference>
<feature type="transmembrane region" description="Helical" evidence="7">
    <location>
        <begin position="298"/>
        <end position="320"/>
    </location>
</feature>
<feature type="transmembrane region" description="Helical" evidence="7">
    <location>
        <begin position="233"/>
        <end position="252"/>
    </location>
</feature>
<evidence type="ECO:0000256" key="6">
    <source>
        <dbReference type="ARBA" id="ARBA00023136"/>
    </source>
</evidence>
<dbReference type="InterPro" id="IPR014047">
    <property type="entry name" value="Chr_Tranpt_l_chain"/>
</dbReference>
<feature type="transmembrane region" description="Helical" evidence="7">
    <location>
        <begin position="202"/>
        <end position="221"/>
    </location>
</feature>
<keyword evidence="4 7" id="KW-0812">Transmembrane</keyword>
<dbReference type="Proteomes" id="UP001595892">
    <property type="component" value="Unassembled WGS sequence"/>
</dbReference>
<feature type="transmembrane region" description="Helical" evidence="7">
    <location>
        <begin position="118"/>
        <end position="137"/>
    </location>
</feature>
<organism evidence="8 9">
    <name type="scientific">Coralloluteibacterium thermophilum</name>
    <dbReference type="NCBI Taxonomy" id="2707049"/>
    <lineage>
        <taxon>Bacteria</taxon>
        <taxon>Pseudomonadati</taxon>
        <taxon>Pseudomonadota</taxon>
        <taxon>Gammaproteobacteria</taxon>
        <taxon>Lysobacterales</taxon>
        <taxon>Lysobacteraceae</taxon>
        <taxon>Coralloluteibacterium</taxon>
    </lineage>
</organism>
<evidence type="ECO:0000256" key="7">
    <source>
        <dbReference type="SAM" id="Phobius"/>
    </source>
</evidence>
<feature type="transmembrane region" description="Helical" evidence="7">
    <location>
        <begin position="16"/>
        <end position="38"/>
    </location>
</feature>
<proteinExistence type="inferred from homology"/>
<keyword evidence="6 7" id="KW-0472">Membrane</keyword>
<dbReference type="EMBL" id="JBHSGG010000033">
    <property type="protein sequence ID" value="MFC4728943.1"/>
    <property type="molecule type" value="Genomic_DNA"/>
</dbReference>
<sequence>MSSAAPPRTPGTAGEVFRAFLLLGLSAFGGPVAHVGYFRAAFVARRGWLDDAQFAQLLAICQVLPGPASSQLGFGIGLLRAGWAGAAAAFVAFTLPSALLMLALVWLAPAGDAPVGAAVVRGLKLVAVAVVAHGLIAMARQLAPDARRAAIAVSAALLVLASGAAWAQLGAIVVGAALGILLCRHVPLPPAAPLPARVSAGAATAAAVAFAALLALALAWTPQAPTPGALAAVFYRAGALVFGGGHVVLPLLEAGVVAPGWLDAERFLAGYGAAQAMPGPMFTLAAYLGGATLPGQPLPAALAALAGIFLPGFLLLVAALPAWSALARRPGAVATLAGINAAVIGLLAAALYDPVLSQGIGGSADAAIAAVGLLLLVLFRLNALWVVAWCVGASLLATAVA</sequence>
<dbReference type="PANTHER" id="PTHR33567:SF3">
    <property type="entry name" value="CHROMATE ION TRANSPORTER (EUROFUNG)"/>
    <property type="match status" value="1"/>
</dbReference>
<dbReference type="Pfam" id="PF02417">
    <property type="entry name" value="Chromate_transp"/>
    <property type="match status" value="2"/>
</dbReference>
<evidence type="ECO:0000256" key="5">
    <source>
        <dbReference type="ARBA" id="ARBA00022989"/>
    </source>
</evidence>
<evidence type="ECO:0000313" key="8">
    <source>
        <dbReference type="EMBL" id="MFC4728943.1"/>
    </source>
</evidence>
<reference evidence="9" key="1">
    <citation type="journal article" date="2019" name="Int. J. Syst. Evol. Microbiol.">
        <title>The Global Catalogue of Microorganisms (GCM) 10K type strain sequencing project: providing services to taxonomists for standard genome sequencing and annotation.</title>
        <authorList>
            <consortium name="The Broad Institute Genomics Platform"/>
            <consortium name="The Broad Institute Genome Sequencing Center for Infectious Disease"/>
            <person name="Wu L."/>
            <person name="Ma J."/>
        </authorList>
    </citation>
    <scope>NUCLEOTIDE SEQUENCE [LARGE SCALE GENOMIC DNA]</scope>
    <source>
        <strain evidence="9">CGMCC 1.13574</strain>
    </source>
</reference>
<feature type="transmembrane region" description="Helical" evidence="7">
    <location>
        <begin position="149"/>
        <end position="182"/>
    </location>
</feature>
<evidence type="ECO:0000256" key="2">
    <source>
        <dbReference type="ARBA" id="ARBA00005262"/>
    </source>
</evidence>
<comment type="caution">
    <text evidence="8">The sequence shown here is derived from an EMBL/GenBank/DDBJ whole genome shotgun (WGS) entry which is preliminary data.</text>
</comment>
<feature type="transmembrane region" description="Helical" evidence="7">
    <location>
        <begin position="81"/>
        <end position="106"/>
    </location>
</feature>
<comment type="subcellular location">
    <subcellularLocation>
        <location evidence="1">Cell membrane</location>
        <topology evidence="1">Multi-pass membrane protein</topology>
    </subcellularLocation>
</comment>
<name>A0ABV9NQX7_9GAMM</name>
<keyword evidence="5 7" id="KW-1133">Transmembrane helix</keyword>